<gene>
    <name evidence="3" type="ORF">D0865_04463</name>
</gene>
<dbReference type="SUPFAM" id="SSF51905">
    <property type="entry name" value="FAD/NAD(P)-binding domain"/>
    <property type="match status" value="1"/>
</dbReference>
<dbReference type="OrthoDB" id="498204at2759"/>
<dbReference type="PANTHER" id="PTHR13847:SF150">
    <property type="entry name" value="OXIDOREDUCTASE TDA3-RELATED"/>
    <property type="match status" value="1"/>
</dbReference>
<dbReference type="Gene3D" id="3.30.9.10">
    <property type="entry name" value="D-Amino Acid Oxidase, subunit A, domain 2"/>
    <property type="match status" value="1"/>
</dbReference>
<comment type="caution">
    <text evidence="3">The sequence shown here is derived from an EMBL/GenBank/DDBJ whole genome shotgun (WGS) entry which is preliminary data.</text>
</comment>
<feature type="transmembrane region" description="Helical" evidence="1">
    <location>
        <begin position="9"/>
        <end position="26"/>
    </location>
</feature>
<keyword evidence="1" id="KW-0812">Transmembrane</keyword>
<organism evidence="3 4">
    <name type="scientific">Hortaea werneckii</name>
    <name type="common">Black yeast</name>
    <name type="synonym">Cladosporium werneckii</name>
    <dbReference type="NCBI Taxonomy" id="91943"/>
    <lineage>
        <taxon>Eukaryota</taxon>
        <taxon>Fungi</taxon>
        <taxon>Dikarya</taxon>
        <taxon>Ascomycota</taxon>
        <taxon>Pezizomycotina</taxon>
        <taxon>Dothideomycetes</taxon>
        <taxon>Dothideomycetidae</taxon>
        <taxon>Mycosphaerellales</taxon>
        <taxon>Teratosphaeriaceae</taxon>
        <taxon>Hortaea</taxon>
    </lineage>
</organism>
<protein>
    <recommendedName>
        <fullName evidence="2">FAD dependent oxidoreductase domain-containing protein</fullName>
    </recommendedName>
</protein>
<name>A0A3M7CTA0_HORWE</name>
<evidence type="ECO:0000313" key="3">
    <source>
        <dbReference type="EMBL" id="RMY54916.1"/>
    </source>
</evidence>
<evidence type="ECO:0000313" key="4">
    <source>
        <dbReference type="Proteomes" id="UP000270230"/>
    </source>
</evidence>
<evidence type="ECO:0000259" key="2">
    <source>
        <dbReference type="Pfam" id="PF01266"/>
    </source>
</evidence>
<proteinExistence type="predicted"/>
<dbReference type="InterPro" id="IPR036188">
    <property type="entry name" value="FAD/NAD-bd_sf"/>
</dbReference>
<dbReference type="InterPro" id="IPR006076">
    <property type="entry name" value="FAD-dep_OxRdtase"/>
</dbReference>
<sequence>MHSPEKKNIVIIGGGAIGASVAYYLTRHPSYDPSLHSITLLEATSIAGGSSGKAGGLVAEWATPSCLAPLSFKKHAELAETHGGDRLWGHRHVRCAEVALEARNLSNASDPTKPEIDWLASGVLKSYTEIGNLSNSAQVNPLLYTTNIARLAAEKGAQVIIGKATDIKYSTEDDRSVTSVDYTVQNGSAERLDATDVIVAAGPWTPRLLPQVQLQAPRGHSVVIKPIQPISSHVLFPTISPAADSSLKDLISPEIYPRPADALYDFETVYSAGPDDYEVPLPPSTEEVAVNPQKSDAITQALSSVSPPLQNGQVLVRQACYKPQIRAHEDGEEVCPIVGPLPGTRGVWLATGHDEWGMSNSAGTGVVVSEMVFEGSAKSADVGSLYPEHFVRDHSTEQS</sequence>
<dbReference type="Pfam" id="PF01266">
    <property type="entry name" value="DAO"/>
    <property type="match status" value="1"/>
</dbReference>
<feature type="domain" description="FAD dependent oxidoreductase" evidence="2">
    <location>
        <begin position="9"/>
        <end position="371"/>
    </location>
</feature>
<evidence type="ECO:0000256" key="1">
    <source>
        <dbReference type="SAM" id="Phobius"/>
    </source>
</evidence>
<dbReference type="VEuPathDB" id="FungiDB:BTJ68_06516"/>
<dbReference type="AlphaFoldDB" id="A0A3M7CTA0"/>
<keyword evidence="1" id="KW-0472">Membrane</keyword>
<dbReference type="Proteomes" id="UP000270230">
    <property type="component" value="Unassembled WGS sequence"/>
</dbReference>
<accession>A0A3M7CTA0</accession>
<dbReference type="PANTHER" id="PTHR13847">
    <property type="entry name" value="SARCOSINE DEHYDROGENASE-RELATED"/>
    <property type="match status" value="1"/>
</dbReference>
<reference evidence="3 4" key="1">
    <citation type="journal article" date="2018" name="BMC Genomics">
        <title>Genomic evidence for intraspecific hybridization in a clonal and extremely halotolerant yeast.</title>
        <authorList>
            <person name="Gostincar C."/>
            <person name="Stajich J.E."/>
            <person name="Zupancic J."/>
            <person name="Zalar P."/>
            <person name="Gunde-Cimerman N."/>
        </authorList>
    </citation>
    <scope>NUCLEOTIDE SEQUENCE [LARGE SCALE GENOMIC DNA]</scope>
    <source>
        <strain evidence="3 4">EXF-151</strain>
    </source>
</reference>
<dbReference type="GO" id="GO:0042147">
    <property type="term" value="P:retrograde transport, endosome to Golgi"/>
    <property type="evidence" value="ECO:0007669"/>
    <property type="project" value="TreeGrafter"/>
</dbReference>
<dbReference type="GO" id="GO:0005829">
    <property type="term" value="C:cytosol"/>
    <property type="evidence" value="ECO:0007669"/>
    <property type="project" value="GOC"/>
</dbReference>
<dbReference type="Gene3D" id="3.50.50.60">
    <property type="entry name" value="FAD/NAD(P)-binding domain"/>
    <property type="match status" value="2"/>
</dbReference>
<dbReference type="EMBL" id="QWIN01000272">
    <property type="protein sequence ID" value="RMY54916.1"/>
    <property type="molecule type" value="Genomic_DNA"/>
</dbReference>
<dbReference type="GO" id="GO:0005770">
    <property type="term" value="C:late endosome"/>
    <property type="evidence" value="ECO:0007669"/>
    <property type="project" value="TreeGrafter"/>
</dbReference>
<keyword evidence="1" id="KW-1133">Transmembrane helix</keyword>